<dbReference type="InterPro" id="IPR016024">
    <property type="entry name" value="ARM-type_fold"/>
</dbReference>
<accession>A0A2T2YJ36</accession>
<dbReference type="SUPFAM" id="SSF48371">
    <property type="entry name" value="ARM repeat"/>
    <property type="match status" value="1"/>
</dbReference>
<dbReference type="EMBL" id="PYFT01000001">
    <property type="protein sequence ID" value="PSR55509.1"/>
    <property type="molecule type" value="Genomic_DNA"/>
</dbReference>
<gene>
    <name evidence="1" type="ORF">AHMF7605_19350</name>
</gene>
<dbReference type="Proteomes" id="UP000240357">
    <property type="component" value="Unassembled WGS sequence"/>
</dbReference>
<proteinExistence type="predicted"/>
<organism evidence="1 2">
    <name type="scientific">Adhaeribacter arboris</name>
    <dbReference type="NCBI Taxonomy" id="2072846"/>
    <lineage>
        <taxon>Bacteria</taxon>
        <taxon>Pseudomonadati</taxon>
        <taxon>Bacteroidota</taxon>
        <taxon>Cytophagia</taxon>
        <taxon>Cytophagales</taxon>
        <taxon>Hymenobacteraceae</taxon>
        <taxon>Adhaeribacter</taxon>
    </lineage>
</organism>
<protein>
    <submittedName>
        <fullName evidence="1">DNA alkylation repair protein</fullName>
    </submittedName>
</protein>
<dbReference type="AlphaFoldDB" id="A0A2T2YJ36"/>
<reference evidence="1 2" key="1">
    <citation type="submission" date="2018-03" db="EMBL/GenBank/DDBJ databases">
        <title>Adhaeribacter sp. HMF7605 Genome sequencing and assembly.</title>
        <authorList>
            <person name="Kang H."/>
            <person name="Kang J."/>
            <person name="Cha I."/>
            <person name="Kim H."/>
            <person name="Joh K."/>
        </authorList>
    </citation>
    <scope>NUCLEOTIDE SEQUENCE [LARGE SCALE GENOMIC DNA]</scope>
    <source>
        <strain evidence="1 2">HMF7605</strain>
    </source>
</reference>
<dbReference type="OrthoDB" id="9797162at2"/>
<dbReference type="InterPro" id="IPR021133">
    <property type="entry name" value="HEAT_type_2"/>
</dbReference>
<dbReference type="PROSITE" id="PS50077">
    <property type="entry name" value="HEAT_REPEAT"/>
    <property type="match status" value="1"/>
</dbReference>
<sequence>MSNLLKDIYSPSFYNALATGLNKIIPGFERQIFISLILTENFQEKELKERMRHTTQALRAFMPDNFAEAAHLLPAIITQLKDDGFSEGRLEFLFLPDYIATYGLADYENSIKALEHVTQYITGEFAIRPFLLHYYEPTLAQMLSWSRHEKYQVRRLASEGSRPRLPWAMAVPALKKDPSPVLPILENLKNDSSEIVRPSVANNLNDIAKDHPSIVLQIAAQWKETSKEIDALIKHGCRTLLKQGHPEILNHYGLSAKNVTLANFKINTPEVFMGNNLEFSFKIKNEQSMNQIIRVEYAIYYLRQNNTYAKKVFKISERLFLPQEEITITRRQSFKRITTRTFYPGQHRLGLILNGEEKEVKPFDLVVK</sequence>
<evidence type="ECO:0000313" key="1">
    <source>
        <dbReference type="EMBL" id="PSR55509.1"/>
    </source>
</evidence>
<dbReference type="Gene3D" id="1.25.40.290">
    <property type="entry name" value="ARM repeat domains"/>
    <property type="match status" value="1"/>
</dbReference>
<evidence type="ECO:0000313" key="2">
    <source>
        <dbReference type="Proteomes" id="UP000240357"/>
    </source>
</evidence>
<dbReference type="RefSeq" id="WP_106931688.1">
    <property type="nucleotide sequence ID" value="NZ_PYFT01000001.1"/>
</dbReference>
<keyword evidence="2" id="KW-1185">Reference proteome</keyword>
<name>A0A2T2YJ36_9BACT</name>
<comment type="caution">
    <text evidence="1">The sequence shown here is derived from an EMBL/GenBank/DDBJ whole genome shotgun (WGS) entry which is preliminary data.</text>
</comment>